<feature type="region of interest" description="Disordered" evidence="1">
    <location>
        <begin position="244"/>
        <end position="294"/>
    </location>
</feature>
<proteinExistence type="predicted"/>
<keyword evidence="2" id="KW-0472">Membrane</keyword>
<feature type="transmembrane region" description="Helical" evidence="2">
    <location>
        <begin position="200"/>
        <end position="220"/>
    </location>
</feature>
<dbReference type="GeneID" id="43371297"/>
<evidence type="ECO:0000313" key="3">
    <source>
        <dbReference type="EMBL" id="QGX96369.1"/>
    </source>
</evidence>
<gene>
    <name evidence="3" type="ORF">EI982_17080</name>
</gene>
<keyword evidence="2" id="KW-0812">Transmembrane</keyword>
<evidence type="ECO:0000313" key="4">
    <source>
        <dbReference type="Proteomes" id="UP000428325"/>
    </source>
</evidence>
<sequence>MSVSQHPIALRLERRVGGATKLLATVMMLPLIDGIFPALILAGALTYPFGILETGLLIFGGSATVAVVLAEMDGSPRERVRAIALLALVLLPAAAVEAALAPTVQSLIDMAVFERFAGLVILTVAAKTASARVGEYLPRPAVIIGLGLIASLQPAGASVTFVADPGLVVRGVAAAGVGVGFAMLIAALGPVLQESVDLDLFRFGSAVALGMLALSVLGLMPTEAPVALGVLCVTALFSFDPGRAPAADDADAGDEDPAPEGSPEVADEDADAPAEDEGRPSPFPVEEESRAPWL</sequence>
<dbReference type="OrthoDB" id="293478at2157"/>
<feature type="transmembrane region" description="Helical" evidence="2">
    <location>
        <begin position="82"/>
        <end position="101"/>
    </location>
</feature>
<evidence type="ECO:0000256" key="2">
    <source>
        <dbReference type="SAM" id="Phobius"/>
    </source>
</evidence>
<dbReference type="InterPro" id="IPR043812">
    <property type="entry name" value="DUF5794"/>
</dbReference>
<feature type="transmembrane region" description="Helical" evidence="2">
    <location>
        <begin position="167"/>
        <end position="188"/>
    </location>
</feature>
<dbReference type="Pfam" id="PF19107">
    <property type="entry name" value="DUF5794"/>
    <property type="match status" value="1"/>
</dbReference>
<feature type="transmembrane region" description="Helical" evidence="2">
    <location>
        <begin position="51"/>
        <end position="70"/>
    </location>
</feature>
<reference evidence="3 4" key="1">
    <citation type="submission" date="2018-12" db="EMBL/GenBank/DDBJ databases">
        <title>Complete genome sequence of Haloplanus rallus MBLA0036.</title>
        <authorList>
            <person name="Nam Y.-d."/>
            <person name="Kang J."/>
            <person name="Chung W.-H."/>
            <person name="Park Y.S."/>
        </authorList>
    </citation>
    <scope>NUCLEOTIDE SEQUENCE [LARGE SCALE GENOMIC DNA]</scope>
    <source>
        <strain evidence="3 4">MBLA0036</strain>
    </source>
</reference>
<protein>
    <submittedName>
        <fullName evidence="3">Uncharacterized protein</fullName>
    </submittedName>
</protein>
<dbReference type="AlphaFoldDB" id="A0A6B9FGR1"/>
<keyword evidence="2" id="KW-1133">Transmembrane helix</keyword>
<name>A0A6B9FGR1_9EURY</name>
<organism evidence="3 4">
    <name type="scientific">Haloplanus rallus</name>
    <dbReference type="NCBI Taxonomy" id="1816183"/>
    <lineage>
        <taxon>Archaea</taxon>
        <taxon>Methanobacteriati</taxon>
        <taxon>Methanobacteriota</taxon>
        <taxon>Stenosarchaea group</taxon>
        <taxon>Halobacteria</taxon>
        <taxon>Halobacteriales</taxon>
        <taxon>Haloferacaceae</taxon>
        <taxon>Haloplanus</taxon>
    </lineage>
</organism>
<dbReference type="Proteomes" id="UP000428325">
    <property type="component" value="Chromosome"/>
</dbReference>
<evidence type="ECO:0000256" key="1">
    <source>
        <dbReference type="SAM" id="MobiDB-lite"/>
    </source>
</evidence>
<accession>A0A6B9FGR1</accession>
<feature type="compositionally biased region" description="Acidic residues" evidence="1">
    <location>
        <begin position="265"/>
        <end position="275"/>
    </location>
</feature>
<feature type="transmembrane region" description="Helical" evidence="2">
    <location>
        <begin position="141"/>
        <end position="161"/>
    </location>
</feature>
<feature type="transmembrane region" description="Helical" evidence="2">
    <location>
        <begin position="21"/>
        <end position="45"/>
    </location>
</feature>
<feature type="compositionally biased region" description="Acidic residues" evidence="1">
    <location>
        <begin position="248"/>
        <end position="258"/>
    </location>
</feature>
<dbReference type="RefSeq" id="WP_157690833.1">
    <property type="nucleotide sequence ID" value="NZ_CP034345.1"/>
</dbReference>
<dbReference type="EMBL" id="CP034345">
    <property type="protein sequence ID" value="QGX96369.1"/>
    <property type="molecule type" value="Genomic_DNA"/>
</dbReference>
<dbReference type="KEGG" id="hra:EI982_17080"/>
<keyword evidence="4" id="KW-1185">Reference proteome</keyword>
<feature type="transmembrane region" description="Helical" evidence="2">
    <location>
        <begin position="107"/>
        <end position="129"/>
    </location>
</feature>